<dbReference type="Proteomes" id="UP000828941">
    <property type="component" value="Chromosome 11"/>
</dbReference>
<accession>A0ACB9LXB7</accession>
<name>A0ACB9LXB7_BAUVA</name>
<dbReference type="EMBL" id="CM039436">
    <property type="protein sequence ID" value="KAI4315560.1"/>
    <property type="molecule type" value="Genomic_DNA"/>
</dbReference>
<protein>
    <submittedName>
        <fullName evidence="1">Uncharacterized protein</fullName>
    </submittedName>
</protein>
<keyword evidence="2" id="KW-1185">Reference proteome</keyword>
<sequence length="45" mass="5387">MEISTSSSEKLHVPKTRVFKDKRAKFYIIRRCIIMLLCWKDNGDE</sequence>
<evidence type="ECO:0000313" key="1">
    <source>
        <dbReference type="EMBL" id="KAI4315560.1"/>
    </source>
</evidence>
<reference evidence="1 2" key="1">
    <citation type="journal article" date="2022" name="DNA Res.">
        <title>Chromosomal-level genome assembly of the orchid tree Bauhinia variegata (Leguminosae; Cercidoideae) supports the allotetraploid origin hypothesis of Bauhinia.</title>
        <authorList>
            <person name="Zhong Y."/>
            <person name="Chen Y."/>
            <person name="Zheng D."/>
            <person name="Pang J."/>
            <person name="Liu Y."/>
            <person name="Luo S."/>
            <person name="Meng S."/>
            <person name="Qian L."/>
            <person name="Wei D."/>
            <person name="Dai S."/>
            <person name="Zhou R."/>
        </authorList>
    </citation>
    <scope>NUCLEOTIDE SEQUENCE [LARGE SCALE GENOMIC DNA]</scope>
    <source>
        <strain evidence="1">BV-YZ2020</strain>
    </source>
</reference>
<evidence type="ECO:0000313" key="2">
    <source>
        <dbReference type="Proteomes" id="UP000828941"/>
    </source>
</evidence>
<proteinExistence type="predicted"/>
<organism evidence="1 2">
    <name type="scientific">Bauhinia variegata</name>
    <name type="common">Purple orchid tree</name>
    <name type="synonym">Phanera variegata</name>
    <dbReference type="NCBI Taxonomy" id="167791"/>
    <lineage>
        <taxon>Eukaryota</taxon>
        <taxon>Viridiplantae</taxon>
        <taxon>Streptophyta</taxon>
        <taxon>Embryophyta</taxon>
        <taxon>Tracheophyta</taxon>
        <taxon>Spermatophyta</taxon>
        <taxon>Magnoliopsida</taxon>
        <taxon>eudicotyledons</taxon>
        <taxon>Gunneridae</taxon>
        <taxon>Pentapetalae</taxon>
        <taxon>rosids</taxon>
        <taxon>fabids</taxon>
        <taxon>Fabales</taxon>
        <taxon>Fabaceae</taxon>
        <taxon>Cercidoideae</taxon>
        <taxon>Cercideae</taxon>
        <taxon>Bauhiniinae</taxon>
        <taxon>Bauhinia</taxon>
    </lineage>
</organism>
<comment type="caution">
    <text evidence="1">The sequence shown here is derived from an EMBL/GenBank/DDBJ whole genome shotgun (WGS) entry which is preliminary data.</text>
</comment>
<gene>
    <name evidence="1" type="ORF">L6164_028356</name>
</gene>